<dbReference type="Gene3D" id="3.40.50.300">
    <property type="entry name" value="P-loop containing nucleotide triphosphate hydrolases"/>
    <property type="match status" value="1"/>
</dbReference>
<dbReference type="EMBL" id="CP147920">
    <property type="protein sequence ID" value="XAU14667.1"/>
    <property type="molecule type" value="Genomic_DNA"/>
</dbReference>
<dbReference type="Pfam" id="PF05970">
    <property type="entry name" value="PIF1"/>
    <property type="match status" value="1"/>
</dbReference>
<organism evidence="2 3">
    <name type="scientific">Sulfurimonas diazotrophicus</name>
    <dbReference type="NCBI Taxonomy" id="3131939"/>
    <lineage>
        <taxon>Bacteria</taxon>
        <taxon>Pseudomonadati</taxon>
        <taxon>Campylobacterota</taxon>
        <taxon>Epsilonproteobacteria</taxon>
        <taxon>Campylobacterales</taxon>
        <taxon>Sulfurimonadaceae</taxon>
        <taxon>Sulfurimonas</taxon>
    </lineage>
</organism>
<keyword evidence="3" id="KW-1185">Reference proteome</keyword>
<evidence type="ECO:0000313" key="3">
    <source>
        <dbReference type="Proteomes" id="UP001447842"/>
    </source>
</evidence>
<dbReference type="CDD" id="cd18809">
    <property type="entry name" value="SF1_C_RecD"/>
    <property type="match status" value="1"/>
</dbReference>
<evidence type="ECO:0000313" key="2">
    <source>
        <dbReference type="EMBL" id="XAU14667.1"/>
    </source>
</evidence>
<gene>
    <name evidence="2" type="ORF">WCY31_10490</name>
</gene>
<name>A0ABZ3H8F3_9BACT</name>
<proteinExistence type="predicted"/>
<dbReference type="SMART" id="SM00382">
    <property type="entry name" value="AAA"/>
    <property type="match status" value="1"/>
</dbReference>
<accession>A0ABZ3H8F3</accession>
<protein>
    <submittedName>
        <fullName evidence="2">AAA family ATPase</fullName>
    </submittedName>
</protein>
<dbReference type="InterPro" id="IPR003593">
    <property type="entry name" value="AAA+_ATPase"/>
</dbReference>
<dbReference type="InterPro" id="IPR010285">
    <property type="entry name" value="DNA_helicase_pif1-like_DEAD"/>
</dbReference>
<dbReference type="PANTHER" id="PTHR47642">
    <property type="entry name" value="ATP-DEPENDENT DNA HELICASE"/>
    <property type="match status" value="1"/>
</dbReference>
<feature type="domain" description="AAA+ ATPase" evidence="1">
    <location>
        <begin position="15"/>
        <end position="308"/>
    </location>
</feature>
<sequence>METTSLSTLLDTLQSGQNLFLTGGAGTGKTTLTRQIIAAYGAEGKKVAKLASTGMAAALIGGQTLHSFFDLGIADSETDLERRGKLIPKKKIVKLVRAMDLVVIDEISMVSAEVLDMVRLRLLQCGFDGALLAVGDFLQLPPVTKGTIRFAFEAPSWEQFAFETVTLTHNWRSEDAEFNGVLNAVRHARVTEEEHCYLHELIKPTGDDLSRYTFLYGTNRSAFEHNREQLDAVEGDLYAFETQSVCHDAKTQQREVERFMADARIPEVLELKVGVPVLFTRNSWNYVNGQRGIVVRLEQDSVHIRKEDGMVVKLERVGTEKSRWEERTVEKEKQMVEVPQFTLYQFPIVLAFAITIHKSQGMSIGDLVIDTTEIFAPSQFYVALSRAISPHSLILKQPRVNWANLAFVHPKALSFGQE</sequence>
<dbReference type="InterPro" id="IPR027417">
    <property type="entry name" value="P-loop_NTPase"/>
</dbReference>
<evidence type="ECO:0000259" key="1">
    <source>
        <dbReference type="SMART" id="SM00382"/>
    </source>
</evidence>
<dbReference type="Proteomes" id="UP001447842">
    <property type="component" value="Chromosome"/>
</dbReference>
<reference evidence="2 3" key="1">
    <citation type="submission" date="2024-03" db="EMBL/GenBank/DDBJ databases">
        <title>Sulfurimonas sp. HSL3-1.</title>
        <authorList>
            <person name="Wang S."/>
        </authorList>
    </citation>
    <scope>NUCLEOTIDE SEQUENCE [LARGE SCALE GENOMIC DNA]</scope>
    <source>
        <strain evidence="2 3">HSL3-1</strain>
    </source>
</reference>
<dbReference type="RefSeq" id="WP_345972337.1">
    <property type="nucleotide sequence ID" value="NZ_CP147920.1"/>
</dbReference>
<dbReference type="InterPro" id="IPR051055">
    <property type="entry name" value="PIF1_helicase"/>
</dbReference>
<dbReference type="SUPFAM" id="SSF52540">
    <property type="entry name" value="P-loop containing nucleoside triphosphate hydrolases"/>
    <property type="match status" value="2"/>
</dbReference>